<dbReference type="Gene3D" id="3.40.50.2000">
    <property type="entry name" value="Glycogen Phosphorylase B"/>
    <property type="match status" value="2"/>
</dbReference>
<dbReference type="InterPro" id="IPR001296">
    <property type="entry name" value="Glyco_trans_1"/>
</dbReference>
<protein>
    <submittedName>
        <fullName evidence="4">Putative hexosyltransferase</fullName>
    </submittedName>
</protein>
<keyword evidence="4" id="KW-0808">Transferase</keyword>
<proteinExistence type="predicted"/>
<dbReference type="PATRIC" id="fig|178901.16.peg.575"/>
<dbReference type="InterPro" id="IPR028098">
    <property type="entry name" value="Glyco_trans_4-like_N"/>
</dbReference>
<feature type="domain" description="Glycosyl transferase family 1" evidence="2">
    <location>
        <begin position="199"/>
        <end position="361"/>
    </location>
</feature>
<gene>
    <name evidence="4" type="ORF">Amal_00539</name>
</gene>
<evidence type="ECO:0000256" key="1">
    <source>
        <dbReference type="SAM" id="MobiDB-lite"/>
    </source>
</evidence>
<dbReference type="PANTHER" id="PTHR45947:SF3">
    <property type="entry name" value="SULFOQUINOVOSYL TRANSFERASE SQD2"/>
    <property type="match status" value="1"/>
</dbReference>
<dbReference type="PANTHER" id="PTHR45947">
    <property type="entry name" value="SULFOQUINOVOSYL TRANSFERASE SQD2"/>
    <property type="match status" value="1"/>
</dbReference>
<dbReference type="Pfam" id="PF13439">
    <property type="entry name" value="Glyco_transf_4"/>
    <property type="match status" value="1"/>
</dbReference>
<dbReference type="eggNOG" id="COG0438">
    <property type="taxonomic scope" value="Bacteria"/>
</dbReference>
<evidence type="ECO:0000313" key="5">
    <source>
        <dbReference type="Proteomes" id="UP000077349"/>
    </source>
</evidence>
<evidence type="ECO:0000313" key="4">
    <source>
        <dbReference type="EMBL" id="OAG78220.1"/>
    </source>
</evidence>
<dbReference type="AlphaFoldDB" id="A0A177GD69"/>
<accession>A0A177GD69</accession>
<dbReference type="Proteomes" id="UP000077349">
    <property type="component" value="Unassembled WGS sequence"/>
</dbReference>
<dbReference type="EMBL" id="LVHD01000004">
    <property type="protein sequence ID" value="OAG78220.1"/>
    <property type="molecule type" value="Genomic_DNA"/>
</dbReference>
<dbReference type="Pfam" id="PF00534">
    <property type="entry name" value="Glycos_transf_1"/>
    <property type="match status" value="1"/>
</dbReference>
<sequence length="394" mass="42077">MMALPGEGQPAAPTPTEAAGGRGAQGPQSALRVLTVLTPRERFAPGEAGAIALLVRRMASSAETVVGLPPTGAPFAGVRFVPVLPVFRPFSRIQRYAAGVARVARSVRPDLIEVHNRPDVALALRKACPGLPIVLVLHNDPCGMRRARTPAEREHLGQAVAVVAVSEWVRGRFISQGVTSCVRVLPNSLDLSALPPPAEQRDRVLLFAGRIVADKGADAFVAACARVLPRHTGWRAEMIGADRFGPDSPDTPFLNALRPQAEQAGVVLRGYQPHEAVIQAMSRAAVVAVPSRWPEPFGMAALEAMGCGAAVVASHRGGLPDVVGAAGLYADPDEPDDLANVLERLITSPALRAEAGQAGRARARLFDAVPMREKRHLLHEDIVREWRWKGLFRA</sequence>
<evidence type="ECO:0000259" key="2">
    <source>
        <dbReference type="Pfam" id="PF00534"/>
    </source>
</evidence>
<dbReference type="InterPro" id="IPR050194">
    <property type="entry name" value="Glycosyltransferase_grp1"/>
</dbReference>
<dbReference type="STRING" id="178901.AmDm5_0590"/>
<feature type="region of interest" description="Disordered" evidence="1">
    <location>
        <begin position="1"/>
        <end position="27"/>
    </location>
</feature>
<name>A0A177GD69_9PROT</name>
<evidence type="ECO:0000259" key="3">
    <source>
        <dbReference type="Pfam" id="PF13439"/>
    </source>
</evidence>
<organism evidence="4 5">
    <name type="scientific">Acetobacter malorum</name>
    <dbReference type="NCBI Taxonomy" id="178901"/>
    <lineage>
        <taxon>Bacteria</taxon>
        <taxon>Pseudomonadati</taxon>
        <taxon>Pseudomonadota</taxon>
        <taxon>Alphaproteobacteria</taxon>
        <taxon>Acetobacterales</taxon>
        <taxon>Acetobacteraceae</taxon>
        <taxon>Acetobacter</taxon>
    </lineage>
</organism>
<feature type="compositionally biased region" description="Low complexity" evidence="1">
    <location>
        <begin position="10"/>
        <end position="19"/>
    </location>
</feature>
<reference evidence="4 5" key="1">
    <citation type="submission" date="2016-03" db="EMBL/GenBank/DDBJ databases">
        <title>Draft genome sequence of Acetobacter malorum CECT 7742, a strain isolated from strawberry vinegar.</title>
        <authorList>
            <person name="Sainz F."/>
            <person name="Mas A."/>
            <person name="Torija M.J."/>
        </authorList>
    </citation>
    <scope>NUCLEOTIDE SEQUENCE [LARGE SCALE GENOMIC DNA]</scope>
    <source>
        <strain evidence="4 5">CECT 7742</strain>
    </source>
</reference>
<dbReference type="SUPFAM" id="SSF53756">
    <property type="entry name" value="UDP-Glycosyltransferase/glycogen phosphorylase"/>
    <property type="match status" value="1"/>
</dbReference>
<feature type="domain" description="Glycosyltransferase subfamily 4-like N-terminal" evidence="3">
    <location>
        <begin position="76"/>
        <end position="192"/>
    </location>
</feature>
<dbReference type="GO" id="GO:0016757">
    <property type="term" value="F:glycosyltransferase activity"/>
    <property type="evidence" value="ECO:0007669"/>
    <property type="project" value="InterPro"/>
</dbReference>
<dbReference type="CDD" id="cd03801">
    <property type="entry name" value="GT4_PimA-like"/>
    <property type="match status" value="1"/>
</dbReference>
<comment type="caution">
    <text evidence="4">The sequence shown here is derived from an EMBL/GenBank/DDBJ whole genome shotgun (WGS) entry which is preliminary data.</text>
</comment>